<feature type="domain" description="NF-X1-type" evidence="6">
    <location>
        <begin position="1289"/>
        <end position="1308"/>
    </location>
</feature>
<dbReference type="SMART" id="SM00438">
    <property type="entry name" value="ZnF_NFX"/>
    <property type="match status" value="8"/>
</dbReference>
<evidence type="ECO:0000256" key="2">
    <source>
        <dbReference type="ARBA" id="ARBA00022737"/>
    </source>
</evidence>
<name>A0ABR1CPU4_NECAM</name>
<gene>
    <name evidence="7" type="primary">Necator_chrIII.g9455</name>
    <name evidence="7" type="ORF">RB195_008690</name>
</gene>
<feature type="domain" description="NF-X1-type" evidence="6">
    <location>
        <begin position="1208"/>
        <end position="1226"/>
    </location>
</feature>
<dbReference type="Pfam" id="PF13087">
    <property type="entry name" value="AAA_12"/>
    <property type="match status" value="1"/>
</dbReference>
<keyword evidence="1" id="KW-0479">Metal-binding</keyword>
<evidence type="ECO:0000256" key="4">
    <source>
        <dbReference type="ARBA" id="ARBA00022833"/>
    </source>
</evidence>
<dbReference type="InterPro" id="IPR047187">
    <property type="entry name" value="SF1_C_Upf1"/>
</dbReference>
<dbReference type="InterPro" id="IPR041677">
    <property type="entry name" value="DNA2/NAM7_AAA_11"/>
</dbReference>
<accession>A0ABR1CPU4</accession>
<dbReference type="Proteomes" id="UP001303046">
    <property type="component" value="Unassembled WGS sequence"/>
</dbReference>
<protein>
    <recommendedName>
        <fullName evidence="6">NF-X1-type domain-containing protein</fullName>
    </recommendedName>
</protein>
<keyword evidence="2" id="KW-0677">Repeat</keyword>
<dbReference type="PANTHER" id="PTHR10887:SF341">
    <property type="entry name" value="NFX1-TYPE ZINC FINGER-CONTAINING PROTEIN 1"/>
    <property type="match status" value="1"/>
</dbReference>
<feature type="domain" description="NF-X1-type" evidence="6">
    <location>
        <begin position="1154"/>
        <end position="1172"/>
    </location>
</feature>
<evidence type="ECO:0000256" key="5">
    <source>
        <dbReference type="SAM" id="MobiDB-lite"/>
    </source>
</evidence>
<proteinExistence type="predicted"/>
<organism evidence="7 8">
    <name type="scientific">Necator americanus</name>
    <name type="common">Human hookworm</name>
    <dbReference type="NCBI Taxonomy" id="51031"/>
    <lineage>
        <taxon>Eukaryota</taxon>
        <taxon>Metazoa</taxon>
        <taxon>Ecdysozoa</taxon>
        <taxon>Nematoda</taxon>
        <taxon>Chromadorea</taxon>
        <taxon>Rhabditida</taxon>
        <taxon>Rhabditina</taxon>
        <taxon>Rhabditomorpha</taxon>
        <taxon>Strongyloidea</taxon>
        <taxon>Ancylostomatidae</taxon>
        <taxon>Bunostominae</taxon>
        <taxon>Necator</taxon>
    </lineage>
</organism>
<feature type="domain" description="NF-X1-type" evidence="6">
    <location>
        <begin position="1098"/>
        <end position="1120"/>
    </location>
</feature>
<evidence type="ECO:0000259" key="6">
    <source>
        <dbReference type="SMART" id="SM00438"/>
    </source>
</evidence>
<evidence type="ECO:0000256" key="3">
    <source>
        <dbReference type="ARBA" id="ARBA00022771"/>
    </source>
</evidence>
<evidence type="ECO:0000313" key="8">
    <source>
        <dbReference type="Proteomes" id="UP001303046"/>
    </source>
</evidence>
<dbReference type="InterPro" id="IPR045055">
    <property type="entry name" value="DNA2/NAM7-like"/>
</dbReference>
<dbReference type="EMBL" id="JAVFWL010000003">
    <property type="protein sequence ID" value="KAK6740376.1"/>
    <property type="molecule type" value="Genomic_DNA"/>
</dbReference>
<dbReference type="InterPro" id="IPR027417">
    <property type="entry name" value="P-loop_NTPase"/>
</dbReference>
<sequence length="1753" mass="199008">MSSTAGTDPFARAKDEGKPDFVSNVAEVLFASPLWEDSEKQQPPCDYRELTEMPLKKDIYNAEPSYLRRAIIDGMYNDAAHYLDIMYRLFREDLISPLRDGIAVYKRTGATRYQKLSEDFDEVTSDLLIFKIEGLEGLQVRTIDGTLCRFARLTEESRSHPALSRNLIFGQVVCLSSDGFQEDYQLAQIVERDKTEEDGTIAFTFMDEDGTIVKDRSYQIADPQSYFIAYRYVLVALKSFTPYSPIPFERYIVYGKCDVRKPFYMRIDENVEDIVEDLEIRKYYENIRQGARAKIAKSKTAYDSDLEEELDTSLTKKKVGVINAYELERVKIEGKIYELDKLDEEYKPSTLDNSQRNALIKAITNEIAIIQGPPGTGKTFIGAEIASVILQNRSRWGITEPMLVIAFTNSAVDQFVEKVLEKMYSDFDRGHFCHEGPLIARLGSKSESDILKRGGFLKNDLVNIYSHDINTDGTIKELNNSFKSKRNTQLILAEASLVLYIYKRNLIGYKALTKGRIVPDRFKVELSIWKNTHCDSSGCGLDDDEAFACWLLDKSYNRGDNKMDAPPDDDEDGSDTDFTSQDLDVDESEEAVSLDKLLEDVNQLAIDVEEDLDELYLSDRKWDIVRHCPAESNVVLLGSKYKTTTKGKKFGVQKLLDRVLVSECADAKESILKVKPMEAKDVENMNSFFSLTKQRRWELYMYWMKQLRHTTEQQLPLLIENYRVACENAKNAQFWRDVEVLRKCLVICATTTGAAKEKELLEKIRCRVLIVDEAAEVFEAHVLASLVPSVEHMVLIGDHQQLRPNPSVYELAREYHLDVSLFERLVRNGFPYSTLQVQHRMNSDITRNIIQPYFYPEIIDDTSVLDYPFVPGMEKRCFFWMHEEPETTAPDAVSRSNDHEVKMIVGLISYLKMQGIDFSEITVIAAYSAQMAALRESVGNVFGRPSDDRTVVAVETVDSYQGKENRIIIVSLVRSERDGIGFLAVKNRITVALTRARHGMYVIGNFGYLSQCSSFWNKICTRMFENGLISPTLTIKCQRHGNVQEIEDPREFAEKSPEGGCQDICGASLPCGHSCPRRCHPFDDHLTYICLQSCLKRCKENRYRHPCQRLCSEECGACMRVVSVALDCGHLTNVVCSALSTAVCGERCEKMLKCGHQCSNGCGKPCANVCREPVELSNKICGHTWKIPCDEAKITQACPMPCQEVLPCGHKCADRCGQPCTVDCRKKVRRDLKCGHSIIVACCEDESEKQCQVLMIRELDRCGHSVMIPCHAGTDSSYCSAVCGKNLTCGHKCMKNCGECFVAGGCKCESTCGKVMSCGHRCSKKCGVPCEPCLALCLSRCKHQECGNSGNEQAIRYGRKCAQTCVLCPRLCDNSCQHRSCGKRCYEVCDVKPCEQPCTLQLVCGHACLGMCNEECPRLCGTCQRKNYVFLINQYLGPLEALTKLARIIEVEGCHHIFPVKYLDKHIAATQDQCNVPLCPYPECCQPIVRTHRYSKLVKKRNLEKYNQRIESAVTVPEVTKKVKMTEFWTTIKKELTDCEKLRKARSTKKKFQKKNELVANVLDTIADAERFLAVERVTRTDLYIFWSDYTKFIVLLSRLLQSLVKVTKFARAKKRTPIIRNLCSEILRKKSVQQVFDDEIRMLWSWLSNYGKTRLSGAVVPRARFLAVRCMFLNDLMVFANICNREARDLPGASAAESIRASSLKFLSATSEEDYLELFDEFEKVIIATMKNIGLDGEMQTRAQLGLNLPEF</sequence>
<dbReference type="Gene3D" id="3.40.50.300">
    <property type="entry name" value="P-loop containing nucleotide triphosphate hydrolases"/>
    <property type="match status" value="3"/>
</dbReference>
<dbReference type="CDD" id="cd18808">
    <property type="entry name" value="SF1_C_Upf1"/>
    <property type="match status" value="1"/>
</dbReference>
<feature type="region of interest" description="Disordered" evidence="5">
    <location>
        <begin position="560"/>
        <end position="585"/>
    </location>
</feature>
<evidence type="ECO:0000313" key="7">
    <source>
        <dbReference type="EMBL" id="KAK6740376.1"/>
    </source>
</evidence>
<dbReference type="CDD" id="cd06008">
    <property type="entry name" value="NF-X1-zinc-finger"/>
    <property type="match status" value="1"/>
</dbReference>
<feature type="compositionally biased region" description="Acidic residues" evidence="5">
    <location>
        <begin position="566"/>
        <end position="575"/>
    </location>
</feature>
<keyword evidence="3" id="KW-0863">Zinc-finger</keyword>
<dbReference type="InterPro" id="IPR041679">
    <property type="entry name" value="DNA2/NAM7-like_C"/>
</dbReference>
<dbReference type="InterPro" id="IPR057373">
    <property type="entry name" value="ZNFX1"/>
</dbReference>
<keyword evidence="8" id="KW-1185">Reference proteome</keyword>
<feature type="domain" description="NF-X1-type" evidence="6">
    <location>
        <begin position="1262"/>
        <end position="1285"/>
    </location>
</feature>
<feature type="domain" description="NF-X1-type" evidence="6">
    <location>
        <begin position="1381"/>
        <end position="1400"/>
    </location>
</feature>
<evidence type="ECO:0000256" key="1">
    <source>
        <dbReference type="ARBA" id="ARBA00022723"/>
    </source>
</evidence>
<dbReference type="InterPro" id="IPR000967">
    <property type="entry name" value="Znf_NFX1"/>
</dbReference>
<dbReference type="SUPFAM" id="SSF52540">
    <property type="entry name" value="P-loop containing nucleoside triphosphate hydrolases"/>
    <property type="match status" value="1"/>
</dbReference>
<comment type="caution">
    <text evidence="7">The sequence shown here is derived from an EMBL/GenBank/DDBJ whole genome shotgun (WGS) entry which is preliminary data.</text>
</comment>
<reference evidence="7 8" key="1">
    <citation type="submission" date="2023-08" db="EMBL/GenBank/DDBJ databases">
        <title>A Necator americanus chromosomal reference genome.</title>
        <authorList>
            <person name="Ilik V."/>
            <person name="Petrzelkova K.J."/>
            <person name="Pardy F."/>
            <person name="Fuh T."/>
            <person name="Niatou-Singa F.S."/>
            <person name="Gouil Q."/>
            <person name="Baker L."/>
            <person name="Ritchie M.E."/>
            <person name="Jex A.R."/>
            <person name="Gazzola D."/>
            <person name="Li H."/>
            <person name="Toshio Fujiwara R."/>
            <person name="Zhan B."/>
            <person name="Aroian R.V."/>
            <person name="Pafco B."/>
            <person name="Schwarz E.M."/>
        </authorList>
    </citation>
    <scope>NUCLEOTIDE SEQUENCE [LARGE SCALE GENOMIC DNA]</scope>
    <source>
        <strain evidence="7 8">Aroian</strain>
        <tissue evidence="7">Whole animal</tissue>
    </source>
</reference>
<dbReference type="PANTHER" id="PTHR10887">
    <property type="entry name" value="DNA2/NAM7 HELICASE FAMILY"/>
    <property type="match status" value="1"/>
</dbReference>
<keyword evidence="4" id="KW-0862">Zinc</keyword>
<feature type="domain" description="NF-X1-type" evidence="6">
    <location>
        <begin position="1071"/>
        <end position="1092"/>
    </location>
</feature>
<dbReference type="Pfam" id="PF25396">
    <property type="entry name" value="ZNFX1"/>
    <property type="match status" value="1"/>
</dbReference>
<dbReference type="Pfam" id="PF13086">
    <property type="entry name" value="AAA_11"/>
    <property type="match status" value="2"/>
</dbReference>
<feature type="domain" description="NF-X1-type" evidence="6">
    <location>
        <begin position="1318"/>
        <end position="1335"/>
    </location>
</feature>